<reference evidence="2 3" key="1">
    <citation type="submission" date="2018-08" db="EMBL/GenBank/DDBJ databases">
        <title>Diversity &amp; Physiological Properties of Lignin-Decomposing Actinobacteria from Soil.</title>
        <authorList>
            <person name="Roh S.G."/>
            <person name="Kim S.B."/>
        </authorList>
    </citation>
    <scope>NUCLEOTIDE SEQUENCE [LARGE SCALE GENOMIC DNA]</scope>
    <source>
        <strain evidence="2 3">MMS17-GH009</strain>
    </source>
</reference>
<comment type="caution">
    <text evidence="2">The sequence shown here is derived from an EMBL/GenBank/DDBJ whole genome shotgun (WGS) entry which is preliminary data.</text>
</comment>
<dbReference type="EMBL" id="QVIG01000001">
    <property type="protein sequence ID" value="RGD58857.1"/>
    <property type="molecule type" value="Genomic_DNA"/>
</dbReference>
<feature type="domain" description="NadR/Ttd14 AAA" evidence="1">
    <location>
        <begin position="3"/>
        <end position="169"/>
    </location>
</feature>
<protein>
    <submittedName>
        <fullName evidence="2">ATPase</fullName>
    </submittedName>
</protein>
<dbReference type="InterPro" id="IPR027417">
    <property type="entry name" value="P-loop_NTPase"/>
</dbReference>
<dbReference type="InterPro" id="IPR038727">
    <property type="entry name" value="NadR/Ttd14_AAA_dom"/>
</dbReference>
<dbReference type="SUPFAM" id="SSF52540">
    <property type="entry name" value="P-loop containing nucleoside triphosphate hydrolases"/>
    <property type="match status" value="1"/>
</dbReference>
<dbReference type="RefSeq" id="WP_117487266.1">
    <property type="nucleotide sequence ID" value="NZ_QVIG01000001.1"/>
</dbReference>
<organism evidence="2 3">
    <name type="scientific">Kitasatospora xanthocidica</name>
    <dbReference type="NCBI Taxonomy" id="83382"/>
    <lineage>
        <taxon>Bacteria</taxon>
        <taxon>Bacillati</taxon>
        <taxon>Actinomycetota</taxon>
        <taxon>Actinomycetes</taxon>
        <taxon>Kitasatosporales</taxon>
        <taxon>Streptomycetaceae</taxon>
        <taxon>Kitasatospora</taxon>
    </lineage>
</organism>
<proteinExistence type="predicted"/>
<evidence type="ECO:0000313" key="2">
    <source>
        <dbReference type="EMBL" id="RGD58857.1"/>
    </source>
</evidence>
<dbReference type="Pfam" id="PF13521">
    <property type="entry name" value="AAA_28"/>
    <property type="match status" value="1"/>
</dbReference>
<sequence>MKRYLLTGTPGAGKTAVLRWLECAGYSVVEEAATDVIALRQAQGVPEPWTDPSFVDAVVALQRQRQEGAVGGPGEVRFFDRSPVCTYALAVYLGHPVTPFLARELNRIRAEEVYEREVFFVESPGFVTPTEARRISYEESLRFERIHREAYAGFGYVCVPIAPGPLADRAAAVVRHVGAPARYGG</sequence>
<accession>A0A372ZU92</accession>
<gene>
    <name evidence="2" type="ORF">DR950_14670</name>
</gene>
<evidence type="ECO:0000259" key="1">
    <source>
        <dbReference type="Pfam" id="PF13521"/>
    </source>
</evidence>
<keyword evidence="3" id="KW-1185">Reference proteome</keyword>
<dbReference type="AlphaFoldDB" id="A0A372ZU92"/>
<evidence type="ECO:0000313" key="3">
    <source>
        <dbReference type="Proteomes" id="UP000263377"/>
    </source>
</evidence>
<dbReference type="Proteomes" id="UP000263377">
    <property type="component" value="Unassembled WGS sequence"/>
</dbReference>
<dbReference type="Gene3D" id="3.40.50.300">
    <property type="entry name" value="P-loop containing nucleotide triphosphate hydrolases"/>
    <property type="match status" value="1"/>
</dbReference>
<name>A0A372ZU92_9ACTN</name>